<accession>A0ABT9QFZ8</accession>
<dbReference type="InterPro" id="IPR011322">
    <property type="entry name" value="N-reg_PII-like_a/b"/>
</dbReference>
<protein>
    <submittedName>
        <fullName evidence="2">PII-like signaling protein</fullName>
    </submittedName>
</protein>
<evidence type="ECO:0000313" key="2">
    <source>
        <dbReference type="EMBL" id="MDP9845223.1"/>
    </source>
</evidence>
<keyword evidence="3" id="KW-1185">Reference proteome</keyword>
<evidence type="ECO:0000313" key="3">
    <source>
        <dbReference type="Proteomes" id="UP001225356"/>
    </source>
</evidence>
<dbReference type="Gene3D" id="3.30.70.120">
    <property type="match status" value="1"/>
</dbReference>
<proteinExistence type="inferred from homology"/>
<reference evidence="2 3" key="1">
    <citation type="submission" date="2023-07" db="EMBL/GenBank/DDBJ databases">
        <title>Sequencing the genomes of 1000 actinobacteria strains.</title>
        <authorList>
            <person name="Klenk H.-P."/>
        </authorList>
    </citation>
    <scope>NUCLEOTIDE SEQUENCE [LARGE SCALE GENOMIC DNA]</scope>
    <source>
        <strain evidence="2 3">DSM 46740</strain>
    </source>
</reference>
<dbReference type="PANTHER" id="PTHR35983:SF1">
    <property type="entry name" value="UPF0166 PROTEIN TM_0021"/>
    <property type="match status" value="1"/>
</dbReference>
<evidence type="ECO:0000256" key="1">
    <source>
        <dbReference type="ARBA" id="ARBA00010554"/>
    </source>
</evidence>
<dbReference type="PANTHER" id="PTHR35983">
    <property type="entry name" value="UPF0166 PROTEIN TM_0021"/>
    <property type="match status" value="1"/>
</dbReference>
<dbReference type="InterPro" id="IPR015867">
    <property type="entry name" value="N-reg_PII/ATP_PRibTrfase_C"/>
</dbReference>
<sequence length="115" mass="12800">MMTLSGRTLRLTILVDDTDTWHHRPMYTEIVHRAHVAGLAGASVFRGVEGFGATQIVHTTRLLSMTDDLPVSITIIDTEQRIRAFLPQLDDLHIEGLAVLDEVEVVHHHRGGQAT</sequence>
<dbReference type="Pfam" id="PF02641">
    <property type="entry name" value="DUF190"/>
    <property type="match status" value="1"/>
</dbReference>
<name>A0ABT9QFZ8_9ACTN</name>
<dbReference type="Proteomes" id="UP001225356">
    <property type="component" value="Unassembled WGS sequence"/>
</dbReference>
<comment type="similarity">
    <text evidence="1">Belongs to the UPF0166 family.</text>
</comment>
<dbReference type="EMBL" id="JAUSQU010000001">
    <property type="protein sequence ID" value="MDP9845223.1"/>
    <property type="molecule type" value="Genomic_DNA"/>
</dbReference>
<dbReference type="SUPFAM" id="SSF54913">
    <property type="entry name" value="GlnB-like"/>
    <property type="match status" value="1"/>
</dbReference>
<comment type="caution">
    <text evidence="2">The sequence shown here is derived from an EMBL/GenBank/DDBJ whole genome shotgun (WGS) entry which is preliminary data.</text>
</comment>
<dbReference type="RefSeq" id="WP_307560693.1">
    <property type="nucleotide sequence ID" value="NZ_JAUSQU010000001.1"/>
</dbReference>
<organism evidence="2 3">
    <name type="scientific">Streptosporangium lutulentum</name>
    <dbReference type="NCBI Taxonomy" id="1461250"/>
    <lineage>
        <taxon>Bacteria</taxon>
        <taxon>Bacillati</taxon>
        <taxon>Actinomycetota</taxon>
        <taxon>Actinomycetes</taxon>
        <taxon>Streptosporangiales</taxon>
        <taxon>Streptosporangiaceae</taxon>
        <taxon>Streptosporangium</taxon>
    </lineage>
</organism>
<dbReference type="InterPro" id="IPR003793">
    <property type="entry name" value="UPF0166"/>
</dbReference>
<gene>
    <name evidence="2" type="ORF">J2853_004434</name>
</gene>